<keyword evidence="2" id="KW-0597">Phosphoprotein</keyword>
<dbReference type="EMBL" id="LDPZ01000044">
    <property type="protein sequence ID" value="KTQ87580.1"/>
    <property type="molecule type" value="Genomic_DNA"/>
</dbReference>
<dbReference type="Proteomes" id="UP000078272">
    <property type="component" value="Unassembled WGS sequence"/>
</dbReference>
<evidence type="ECO:0000256" key="1">
    <source>
        <dbReference type="ARBA" id="ARBA00023125"/>
    </source>
</evidence>
<evidence type="ECO:0000313" key="5">
    <source>
        <dbReference type="EMBL" id="KTQ87580.1"/>
    </source>
</evidence>
<feature type="domain" description="Response regulatory" evidence="4">
    <location>
        <begin position="1"/>
        <end position="102"/>
    </location>
</feature>
<dbReference type="SMART" id="SM00421">
    <property type="entry name" value="HTH_LUXR"/>
    <property type="match status" value="1"/>
</dbReference>
<dbReference type="STRING" id="401562.NS365_08975"/>
<dbReference type="InterPro" id="IPR001789">
    <property type="entry name" value="Sig_transdc_resp-reg_receiver"/>
</dbReference>
<sequence>MLERQDFGELRVATCVTDLSEAMETVRATQADVVALDVAMAGFDADALAAFHRALNARSGLLVLEQARQRESVEAAFAAGARGYILKSAGEADLFDAVRRVARGETYLDPRLVPVMMAPQINRNDHAAVLTRLDTTCGRVSARELSVLRRTAYGYSAKEIARDLDISQKSVETYKARAIAKLGLASRSDIIRYAHRAGWFNSILEFDGGEERRPH</sequence>
<dbReference type="PATRIC" id="fig|401562.3.peg.3434"/>
<evidence type="ECO:0000313" key="6">
    <source>
        <dbReference type="Proteomes" id="UP000078272"/>
    </source>
</evidence>
<dbReference type="CDD" id="cd06170">
    <property type="entry name" value="LuxR_C_like"/>
    <property type="match status" value="1"/>
</dbReference>
<dbReference type="AlphaFoldDB" id="A0A175R4E9"/>
<gene>
    <name evidence="5" type="ORF">NS226_17495</name>
</gene>
<dbReference type="InterPro" id="IPR016032">
    <property type="entry name" value="Sig_transdc_resp-reg_C-effctor"/>
</dbReference>
<dbReference type="SUPFAM" id="SSF46894">
    <property type="entry name" value="C-terminal effector domain of the bipartite response regulators"/>
    <property type="match status" value="1"/>
</dbReference>
<accession>A0A175R4E9</accession>
<evidence type="ECO:0000259" key="3">
    <source>
        <dbReference type="PROSITE" id="PS50043"/>
    </source>
</evidence>
<dbReference type="PROSITE" id="PS50110">
    <property type="entry name" value="RESPONSE_REGULATORY"/>
    <property type="match status" value="1"/>
</dbReference>
<dbReference type="InterPro" id="IPR000792">
    <property type="entry name" value="Tscrpt_reg_LuxR_C"/>
</dbReference>
<organism evidence="5 6">
    <name type="scientific">Aureimonas ureilytica</name>
    <dbReference type="NCBI Taxonomy" id="401562"/>
    <lineage>
        <taxon>Bacteria</taxon>
        <taxon>Pseudomonadati</taxon>
        <taxon>Pseudomonadota</taxon>
        <taxon>Alphaproteobacteria</taxon>
        <taxon>Hyphomicrobiales</taxon>
        <taxon>Aurantimonadaceae</taxon>
        <taxon>Aureimonas</taxon>
    </lineage>
</organism>
<protein>
    <recommendedName>
        <fullName evidence="7">LuxR family transcriptional regulator</fullName>
    </recommendedName>
</protein>
<dbReference type="GO" id="GO:0000160">
    <property type="term" value="P:phosphorelay signal transduction system"/>
    <property type="evidence" value="ECO:0007669"/>
    <property type="project" value="InterPro"/>
</dbReference>
<dbReference type="Gene3D" id="3.40.50.2300">
    <property type="match status" value="1"/>
</dbReference>
<evidence type="ECO:0008006" key="7">
    <source>
        <dbReference type="Google" id="ProtNLM"/>
    </source>
</evidence>
<name>A0A175R4E9_9HYPH</name>
<keyword evidence="1" id="KW-0238">DNA-binding</keyword>
<evidence type="ECO:0000256" key="2">
    <source>
        <dbReference type="PROSITE-ProRule" id="PRU00169"/>
    </source>
</evidence>
<feature type="domain" description="HTH luxR-type" evidence="3">
    <location>
        <begin position="133"/>
        <end position="198"/>
    </location>
</feature>
<comment type="caution">
    <text evidence="5">The sequence shown here is derived from an EMBL/GenBank/DDBJ whole genome shotgun (WGS) entry which is preliminary data.</text>
</comment>
<dbReference type="InterPro" id="IPR011006">
    <property type="entry name" value="CheY-like_superfamily"/>
</dbReference>
<dbReference type="SUPFAM" id="SSF52172">
    <property type="entry name" value="CheY-like"/>
    <property type="match status" value="1"/>
</dbReference>
<dbReference type="PROSITE" id="PS00622">
    <property type="entry name" value="HTH_LUXR_1"/>
    <property type="match status" value="1"/>
</dbReference>
<dbReference type="GO" id="GO:0003677">
    <property type="term" value="F:DNA binding"/>
    <property type="evidence" value="ECO:0007669"/>
    <property type="project" value="UniProtKB-KW"/>
</dbReference>
<dbReference type="PROSITE" id="PS50043">
    <property type="entry name" value="HTH_LUXR_2"/>
    <property type="match status" value="1"/>
</dbReference>
<feature type="modified residue" description="4-aspartylphosphate" evidence="2">
    <location>
        <position position="37"/>
    </location>
</feature>
<dbReference type="Pfam" id="PF00072">
    <property type="entry name" value="Response_reg"/>
    <property type="match status" value="1"/>
</dbReference>
<proteinExistence type="predicted"/>
<reference evidence="5 6" key="1">
    <citation type="journal article" date="2016" name="Front. Microbiol.">
        <title>Genomic Resource of Rice Seed Associated Bacteria.</title>
        <authorList>
            <person name="Midha S."/>
            <person name="Bansal K."/>
            <person name="Sharma S."/>
            <person name="Kumar N."/>
            <person name="Patil P.P."/>
            <person name="Chaudhry V."/>
            <person name="Patil P.B."/>
        </authorList>
    </citation>
    <scope>NUCLEOTIDE SEQUENCE [LARGE SCALE GENOMIC DNA]</scope>
    <source>
        <strain evidence="5 6">NS226</strain>
    </source>
</reference>
<dbReference type="InterPro" id="IPR039420">
    <property type="entry name" value="WalR-like"/>
</dbReference>
<dbReference type="PANTHER" id="PTHR43214">
    <property type="entry name" value="TWO-COMPONENT RESPONSE REGULATOR"/>
    <property type="match status" value="1"/>
</dbReference>
<dbReference type="GO" id="GO:0006355">
    <property type="term" value="P:regulation of DNA-templated transcription"/>
    <property type="evidence" value="ECO:0007669"/>
    <property type="project" value="InterPro"/>
</dbReference>
<dbReference type="PRINTS" id="PR00038">
    <property type="entry name" value="HTHLUXR"/>
</dbReference>
<dbReference type="Pfam" id="PF00196">
    <property type="entry name" value="GerE"/>
    <property type="match status" value="1"/>
</dbReference>
<evidence type="ECO:0000259" key="4">
    <source>
        <dbReference type="PROSITE" id="PS50110"/>
    </source>
</evidence>